<evidence type="ECO:0000313" key="2">
    <source>
        <dbReference type="EMBL" id="GAA5143259.1"/>
    </source>
</evidence>
<dbReference type="Proteomes" id="UP001500221">
    <property type="component" value="Unassembled WGS sequence"/>
</dbReference>
<feature type="compositionally biased region" description="Basic and acidic residues" evidence="1">
    <location>
        <begin position="233"/>
        <end position="243"/>
    </location>
</feature>
<keyword evidence="3" id="KW-1185">Reference proteome</keyword>
<dbReference type="InterPro" id="IPR010982">
    <property type="entry name" value="Lambda_DNA-bd_dom_sf"/>
</dbReference>
<comment type="caution">
    <text evidence="2">The sequence shown here is derived from an EMBL/GenBank/DDBJ whole genome shotgun (WGS) entry which is preliminary data.</text>
</comment>
<evidence type="ECO:0000313" key="3">
    <source>
        <dbReference type="Proteomes" id="UP001500221"/>
    </source>
</evidence>
<dbReference type="SUPFAM" id="SSF47413">
    <property type="entry name" value="lambda repressor-like DNA-binding domains"/>
    <property type="match status" value="1"/>
</dbReference>
<dbReference type="RefSeq" id="WP_345454805.1">
    <property type="nucleotide sequence ID" value="NZ_BAABKG010000001.1"/>
</dbReference>
<gene>
    <name evidence="2" type="ORF">GCM10023340_08250</name>
</gene>
<dbReference type="Gene3D" id="1.10.260.40">
    <property type="entry name" value="lambda repressor-like DNA-binding domains"/>
    <property type="match status" value="1"/>
</dbReference>
<reference evidence="3" key="1">
    <citation type="journal article" date="2019" name="Int. J. Syst. Evol. Microbiol.">
        <title>The Global Catalogue of Microorganisms (GCM) 10K type strain sequencing project: providing services to taxonomists for standard genome sequencing and annotation.</title>
        <authorList>
            <consortium name="The Broad Institute Genomics Platform"/>
            <consortium name="The Broad Institute Genome Sequencing Center for Infectious Disease"/>
            <person name="Wu L."/>
            <person name="Ma J."/>
        </authorList>
    </citation>
    <scope>NUCLEOTIDE SEQUENCE [LARGE SCALE GENOMIC DNA]</scope>
    <source>
        <strain evidence="3">JCM 18459</strain>
    </source>
</reference>
<protein>
    <recommendedName>
        <fullName evidence="4">XRE family transcriptional regulator</fullName>
    </recommendedName>
</protein>
<feature type="region of interest" description="Disordered" evidence="1">
    <location>
        <begin position="215"/>
        <end position="272"/>
    </location>
</feature>
<dbReference type="EMBL" id="BAABKG010000001">
    <property type="protein sequence ID" value="GAA5143259.1"/>
    <property type="molecule type" value="Genomic_DNA"/>
</dbReference>
<evidence type="ECO:0000256" key="1">
    <source>
        <dbReference type="SAM" id="MobiDB-lite"/>
    </source>
</evidence>
<feature type="compositionally biased region" description="Acidic residues" evidence="1">
    <location>
        <begin position="262"/>
        <end position="272"/>
    </location>
</feature>
<accession>A0ABP9PA63</accession>
<name>A0ABP9PA63_9ACTN</name>
<evidence type="ECO:0008006" key="4">
    <source>
        <dbReference type="Google" id="ProtNLM"/>
    </source>
</evidence>
<sequence length="272" mass="29793">MSEESGAERARQAVKLRLAELQMTNTQLAGAAQVDPKTVNDFLSGKRWPQRSSRARIAMALQWQLDALDRLRQGEALEVAQLNAQGAEEIERSQAYWESRASMTYQRMQGGDTAAIAKLLALRDHIAGWPRVADGALDLDANPTIVRRVTMDLVDIMVSAGITLTASTPDGSAALTDLLLDLSRVQRRADDAIERQDPPRPPRPAMDLAWVDDLDLVPHEAGDDEPPGFYRGDGLDEAARDVGVESTGQRRRREAGAAGEPPPDDPDDLEPR</sequence>
<proteinExistence type="predicted"/>
<organism evidence="2 3">
    <name type="scientific">Nocardioides marinquilinus</name>
    <dbReference type="NCBI Taxonomy" id="1210400"/>
    <lineage>
        <taxon>Bacteria</taxon>
        <taxon>Bacillati</taxon>
        <taxon>Actinomycetota</taxon>
        <taxon>Actinomycetes</taxon>
        <taxon>Propionibacteriales</taxon>
        <taxon>Nocardioidaceae</taxon>
        <taxon>Nocardioides</taxon>
    </lineage>
</organism>